<dbReference type="InterPro" id="IPR010982">
    <property type="entry name" value="Lambda_DNA-bd_dom_sf"/>
</dbReference>
<evidence type="ECO:0000313" key="6">
    <source>
        <dbReference type="EMBL" id="MEE4588917.1"/>
    </source>
</evidence>
<dbReference type="InterPro" id="IPR000843">
    <property type="entry name" value="HTH_LacI"/>
</dbReference>
<dbReference type="AlphaFoldDB" id="A0ABD5JMH5"/>
<dbReference type="InterPro" id="IPR028082">
    <property type="entry name" value="Peripla_BP_I"/>
</dbReference>
<evidence type="ECO:0000256" key="3">
    <source>
        <dbReference type="ARBA" id="ARBA00023163"/>
    </source>
</evidence>
<evidence type="ECO:0000256" key="4">
    <source>
        <dbReference type="SAM" id="MobiDB-lite"/>
    </source>
</evidence>
<dbReference type="PANTHER" id="PTHR30146:SF138">
    <property type="entry name" value="TRANSCRIPTIONAL REGULATORY PROTEIN"/>
    <property type="match status" value="1"/>
</dbReference>
<protein>
    <submittedName>
        <fullName evidence="6">LacI family DNA-binding transcriptional regulator</fullName>
    </submittedName>
</protein>
<feature type="compositionally biased region" description="Gly residues" evidence="4">
    <location>
        <begin position="31"/>
        <end position="40"/>
    </location>
</feature>
<feature type="domain" description="HTH lacI-type" evidence="5">
    <location>
        <begin position="83"/>
        <end position="139"/>
    </location>
</feature>
<reference evidence="6 7" key="1">
    <citation type="submission" date="2023-11" db="EMBL/GenBank/DDBJ databases">
        <title>30 novel species of actinomycetes from the DSMZ collection.</title>
        <authorList>
            <person name="Nouioui I."/>
        </authorList>
    </citation>
    <scope>NUCLEOTIDE SEQUENCE [LARGE SCALE GENOMIC DNA]</scope>
    <source>
        <strain evidence="6 7">DSM 41602</strain>
    </source>
</reference>
<dbReference type="Gene3D" id="3.40.50.2300">
    <property type="match status" value="2"/>
</dbReference>
<dbReference type="Proteomes" id="UP001354649">
    <property type="component" value="Unassembled WGS sequence"/>
</dbReference>
<dbReference type="SUPFAM" id="SSF53822">
    <property type="entry name" value="Periplasmic binding protein-like I"/>
    <property type="match status" value="1"/>
</dbReference>
<dbReference type="CDD" id="cd06267">
    <property type="entry name" value="PBP1_LacI_sugar_binding-like"/>
    <property type="match status" value="1"/>
</dbReference>
<accession>A0ABD5JMH5</accession>
<dbReference type="EMBL" id="JAZBJQ010000039">
    <property type="protein sequence ID" value="MEE4588917.1"/>
    <property type="molecule type" value="Genomic_DNA"/>
</dbReference>
<keyword evidence="3" id="KW-0804">Transcription</keyword>
<dbReference type="PROSITE" id="PS50932">
    <property type="entry name" value="HTH_LACI_2"/>
    <property type="match status" value="1"/>
</dbReference>
<dbReference type="SMART" id="SM00354">
    <property type="entry name" value="HTH_LACI"/>
    <property type="match status" value="1"/>
</dbReference>
<feature type="region of interest" description="Disordered" evidence="4">
    <location>
        <begin position="1"/>
        <end position="81"/>
    </location>
</feature>
<dbReference type="InterPro" id="IPR046335">
    <property type="entry name" value="LacI/GalR-like_sensor"/>
</dbReference>
<keyword evidence="1" id="KW-0805">Transcription regulation</keyword>
<keyword evidence="2 6" id="KW-0238">DNA-binding</keyword>
<evidence type="ECO:0000256" key="1">
    <source>
        <dbReference type="ARBA" id="ARBA00023015"/>
    </source>
</evidence>
<gene>
    <name evidence="6" type="ORF">V2K49_38640</name>
</gene>
<dbReference type="PANTHER" id="PTHR30146">
    <property type="entry name" value="LACI-RELATED TRANSCRIPTIONAL REPRESSOR"/>
    <property type="match status" value="1"/>
</dbReference>
<evidence type="ECO:0000313" key="7">
    <source>
        <dbReference type="Proteomes" id="UP001354649"/>
    </source>
</evidence>
<evidence type="ECO:0000256" key="2">
    <source>
        <dbReference type="ARBA" id="ARBA00023125"/>
    </source>
</evidence>
<name>A0ABD5JMH5_9ACTN</name>
<proteinExistence type="predicted"/>
<organism evidence="6 7">
    <name type="scientific">Streptomyces antimycoticus</name>
    <dbReference type="NCBI Taxonomy" id="68175"/>
    <lineage>
        <taxon>Bacteria</taxon>
        <taxon>Bacillati</taxon>
        <taxon>Actinomycetota</taxon>
        <taxon>Actinomycetes</taxon>
        <taxon>Kitasatosporales</taxon>
        <taxon>Streptomycetaceae</taxon>
        <taxon>Streptomyces</taxon>
        <taxon>Streptomyces violaceusniger group</taxon>
    </lineage>
</organism>
<dbReference type="Pfam" id="PF00356">
    <property type="entry name" value="LacI"/>
    <property type="match status" value="1"/>
</dbReference>
<dbReference type="GO" id="GO:0003677">
    <property type="term" value="F:DNA binding"/>
    <property type="evidence" value="ECO:0007669"/>
    <property type="project" value="UniProtKB-KW"/>
</dbReference>
<dbReference type="SUPFAM" id="SSF47413">
    <property type="entry name" value="lambda repressor-like DNA-binding domains"/>
    <property type="match status" value="1"/>
</dbReference>
<feature type="compositionally biased region" description="Low complexity" evidence="4">
    <location>
        <begin position="1"/>
        <end position="21"/>
    </location>
</feature>
<sequence>MSSRAAGRAAAEGAEAMVASADRAHAAKGAAGRGSRGTGRTGESAHREGPGQGGGGTAARPGDAAGAGPGGAAATGRPVAGRATSRDVARLAGVSQATVSLVLGEKWPGRVSERTVEAVRAAARDLGYRPNLAARSLRLGRTRTVLLVVPALTTEFFARVYTGAERVAADHGFGVVLYPSPEGVGPARDPFDSARASLDGVIASSMAAGALAAVRGGGLPLVMLDSDPDDVAAAATVNLDIADGARQAAGHLLALGHRRVAHLAAAVDSWTFQVRARALAEAMDEVPGTALGIEPAGLTVEEGRRAAERVLARPGPRPTALVCDDDILAAGACKAARRLGLRIPDDISVTGFDDLALATAVEPELTTVRLPAEAVGAAGMRALMTLMDGETPRDTVLPVELIPRGSTAPPPRS</sequence>
<dbReference type="GO" id="GO:0006355">
    <property type="term" value="P:regulation of DNA-templated transcription"/>
    <property type="evidence" value="ECO:0007669"/>
    <property type="project" value="UniProtKB-ARBA"/>
</dbReference>
<dbReference type="Pfam" id="PF13377">
    <property type="entry name" value="Peripla_BP_3"/>
    <property type="match status" value="1"/>
</dbReference>
<evidence type="ECO:0000259" key="5">
    <source>
        <dbReference type="PROSITE" id="PS50932"/>
    </source>
</evidence>
<dbReference type="CDD" id="cd01392">
    <property type="entry name" value="HTH_LacI"/>
    <property type="match status" value="1"/>
</dbReference>
<comment type="caution">
    <text evidence="6">The sequence shown here is derived from an EMBL/GenBank/DDBJ whole genome shotgun (WGS) entry which is preliminary data.</text>
</comment>
<dbReference type="Gene3D" id="1.10.260.40">
    <property type="entry name" value="lambda repressor-like DNA-binding domains"/>
    <property type="match status" value="1"/>
</dbReference>